<accession>A0A9W8JTI0</accession>
<dbReference type="EMBL" id="JANKHO010002155">
    <property type="protein sequence ID" value="KAJ3494251.1"/>
    <property type="molecule type" value="Genomic_DNA"/>
</dbReference>
<proteinExistence type="predicted"/>
<name>A0A9W8JTI0_9AGAR</name>
<evidence type="ECO:0008006" key="4">
    <source>
        <dbReference type="Google" id="ProtNLM"/>
    </source>
</evidence>
<feature type="coiled-coil region" evidence="1">
    <location>
        <begin position="13"/>
        <end position="40"/>
    </location>
</feature>
<evidence type="ECO:0000313" key="3">
    <source>
        <dbReference type="Proteomes" id="UP001148786"/>
    </source>
</evidence>
<comment type="caution">
    <text evidence="2">The sequence shown here is derived from an EMBL/GenBank/DDBJ whole genome shotgun (WGS) entry which is preliminary data.</text>
</comment>
<protein>
    <recommendedName>
        <fullName evidence="4">F-box domain-containing protein</fullName>
    </recommendedName>
</protein>
<dbReference type="SUPFAM" id="SSF52047">
    <property type="entry name" value="RNI-like"/>
    <property type="match status" value="1"/>
</dbReference>
<evidence type="ECO:0000256" key="1">
    <source>
        <dbReference type="SAM" id="Coils"/>
    </source>
</evidence>
<dbReference type="Gene3D" id="3.80.10.10">
    <property type="entry name" value="Ribonuclease Inhibitor"/>
    <property type="match status" value="1"/>
</dbReference>
<organism evidence="2 3">
    <name type="scientific">Agrocybe chaxingu</name>
    <dbReference type="NCBI Taxonomy" id="84603"/>
    <lineage>
        <taxon>Eukaryota</taxon>
        <taxon>Fungi</taxon>
        <taxon>Dikarya</taxon>
        <taxon>Basidiomycota</taxon>
        <taxon>Agaricomycotina</taxon>
        <taxon>Agaricomycetes</taxon>
        <taxon>Agaricomycetidae</taxon>
        <taxon>Agaricales</taxon>
        <taxon>Agaricineae</taxon>
        <taxon>Strophariaceae</taxon>
        <taxon>Agrocybe</taxon>
    </lineage>
</organism>
<dbReference type="OrthoDB" id="3365698at2759"/>
<reference evidence="2" key="1">
    <citation type="submission" date="2022-07" db="EMBL/GenBank/DDBJ databases">
        <title>Genome Sequence of Agrocybe chaxingu.</title>
        <authorList>
            <person name="Buettner E."/>
        </authorList>
    </citation>
    <scope>NUCLEOTIDE SEQUENCE</scope>
    <source>
        <strain evidence="2">MP-N11</strain>
    </source>
</reference>
<sequence length="527" mass="60557">MPKGQACEACMELSELDEQILRLQEHISDLKARRREFKNKINHQHDPLFRNLPPEIVSLVFAKYVEQANFEFLFESDISSKRGWAPPLLLSSICQPWRLRTIQTPELWTTLNIHLKFRNIPLRVTLAQQLVNYSYQLPLNINIFSNEYVRVDGHTTRFSGVLDIIIQCATRWKHLGLSVPSRMYQYFSNYIGAAPQLQSLRLHPCDSKRRFWNINQVFDLPDTPSLKFLDISHVRFKDVRIQYENLTHLTLYQIAIPSFLKILECSPLLTTCIARRICGNNGSDDTVQCSPVHHSLTDLHLHPDCPEAFYSFFGHATIPSLRKLTYGGTFYSSPNFAACRPFFNRSQCTITHFTLVNAKPDVNNTLLQFLRGLPTITHLSLQFPLDYKWTSMAAFFYYLAGPDDAPAHFLPALEELCLESERNFSWSLLPDIFPANPSRSPRAVSGHASKVNVNRPLHTVKLRLFVPFIDRFIARSALRRIVLICRRGFNLHIVNRDGIDLIQESLEECGLEVSDLGLDVDTGGKKE</sequence>
<dbReference type="AlphaFoldDB" id="A0A9W8JTI0"/>
<dbReference type="InterPro" id="IPR032675">
    <property type="entry name" value="LRR_dom_sf"/>
</dbReference>
<keyword evidence="1" id="KW-0175">Coiled coil</keyword>
<evidence type="ECO:0000313" key="2">
    <source>
        <dbReference type="EMBL" id="KAJ3494251.1"/>
    </source>
</evidence>
<dbReference type="Proteomes" id="UP001148786">
    <property type="component" value="Unassembled WGS sequence"/>
</dbReference>
<keyword evidence="3" id="KW-1185">Reference proteome</keyword>
<gene>
    <name evidence="2" type="ORF">NLJ89_g10848</name>
</gene>